<sequence>YLSGNQGTGKHSTVYTALEQMFSDYQIIKIDFEQFEKFEDSFVKLLEQFDPEICKITEKDLKVVTDEHKTVRRFESEDEFIIPFQQMRVENVNCKRFYNLLNNAIYDYGLNGKKVVLVYFNANKYLNYMIPIHPCTVFITSTQQFDIEGTRHTQILHLKTKPLTVEQIKQYFRLSDIDLSDQQIAQMISYTFGSLPCILKIVNEHEKDLDKFLTQFQSFSQRKRKAYFNDQIFDIEPHIVRYLCGISLFEDVFTREMMELILSKLFPDEDLNRILKLIDPYIYKSRGKYFITPQLKSYCLKQADSKFGLDIQIHLIDAMIQELKQINQVYKDIIQFKINIQN</sequence>
<dbReference type="AlphaFoldDB" id="A0A146JYY5"/>
<protein>
    <submittedName>
        <fullName evidence="1">Uncharacterized protein</fullName>
    </submittedName>
</protein>
<dbReference type="EMBL" id="GDID01007661">
    <property type="protein sequence ID" value="JAP88945.1"/>
    <property type="molecule type" value="Transcribed_RNA"/>
</dbReference>
<name>A0A146JYY5_9EUKA</name>
<feature type="non-terminal residue" evidence="1">
    <location>
        <position position="1"/>
    </location>
</feature>
<accession>A0A146JYY5</accession>
<gene>
    <name evidence="1" type="ORF">TPC1_31560</name>
</gene>
<reference evidence="1" key="1">
    <citation type="submission" date="2015-07" db="EMBL/GenBank/DDBJ databases">
        <title>Adaptation to a free-living lifestyle via gene acquisitions in the diplomonad Trepomonas sp. PC1.</title>
        <authorList>
            <person name="Xu F."/>
            <person name="Jerlstrom-Hultqvist J."/>
            <person name="Kolisko M."/>
            <person name="Simpson A.G.B."/>
            <person name="Roger A.J."/>
            <person name="Svard S.G."/>
            <person name="Andersson J.O."/>
        </authorList>
    </citation>
    <scope>NUCLEOTIDE SEQUENCE</scope>
    <source>
        <strain evidence="1">PC1</strain>
    </source>
</reference>
<evidence type="ECO:0000313" key="1">
    <source>
        <dbReference type="EMBL" id="JAP88945.1"/>
    </source>
</evidence>
<feature type="non-terminal residue" evidence="1">
    <location>
        <position position="342"/>
    </location>
</feature>
<organism evidence="1">
    <name type="scientific">Trepomonas sp. PC1</name>
    <dbReference type="NCBI Taxonomy" id="1076344"/>
    <lineage>
        <taxon>Eukaryota</taxon>
        <taxon>Metamonada</taxon>
        <taxon>Diplomonadida</taxon>
        <taxon>Hexamitidae</taxon>
        <taxon>Hexamitinae</taxon>
        <taxon>Trepomonas</taxon>
    </lineage>
</organism>
<proteinExistence type="predicted"/>